<sequence>MNTFNIDKNKYVKKAKEKKSQNKISSNPLLLIKIREEDFDDLNTSTSPHLSIPIFSPTKFIFPSLVAIQKVK</sequence>
<dbReference type="KEGG" id="ptm:GSPATT00031204001"/>
<proteinExistence type="predicted"/>
<name>A0BR08_PARTE</name>
<dbReference type="RefSeq" id="XP_001428373.1">
    <property type="nucleotide sequence ID" value="XM_001428336.1"/>
</dbReference>
<evidence type="ECO:0000313" key="1">
    <source>
        <dbReference type="EMBL" id="CAK60975.1"/>
    </source>
</evidence>
<dbReference type="GeneID" id="5014157"/>
<dbReference type="Proteomes" id="UP000000600">
    <property type="component" value="Unassembled WGS sequence"/>
</dbReference>
<gene>
    <name evidence="1" type="ORF">GSPATT00031204001</name>
</gene>
<organism evidence="1 2">
    <name type="scientific">Paramecium tetraurelia</name>
    <dbReference type="NCBI Taxonomy" id="5888"/>
    <lineage>
        <taxon>Eukaryota</taxon>
        <taxon>Sar</taxon>
        <taxon>Alveolata</taxon>
        <taxon>Ciliophora</taxon>
        <taxon>Intramacronucleata</taxon>
        <taxon>Oligohymenophorea</taxon>
        <taxon>Peniculida</taxon>
        <taxon>Parameciidae</taxon>
        <taxon>Paramecium</taxon>
    </lineage>
</organism>
<keyword evidence="2" id="KW-1185">Reference proteome</keyword>
<dbReference type="OMA" id="IDKNRFM"/>
<dbReference type="AlphaFoldDB" id="A0BR08"/>
<dbReference type="InParanoid" id="A0BR08"/>
<accession>A0BR08</accession>
<reference evidence="1 2" key="1">
    <citation type="journal article" date="2006" name="Nature">
        <title>Global trends of whole-genome duplications revealed by the ciliate Paramecium tetraurelia.</title>
        <authorList>
            <consortium name="Genoscope"/>
            <person name="Aury J.-M."/>
            <person name="Jaillon O."/>
            <person name="Duret L."/>
            <person name="Noel B."/>
            <person name="Jubin C."/>
            <person name="Porcel B.M."/>
            <person name="Segurens B."/>
            <person name="Daubin V."/>
            <person name="Anthouard V."/>
            <person name="Aiach N."/>
            <person name="Arnaiz O."/>
            <person name="Billaut A."/>
            <person name="Beisson J."/>
            <person name="Blanc I."/>
            <person name="Bouhouche K."/>
            <person name="Camara F."/>
            <person name="Duharcourt S."/>
            <person name="Guigo R."/>
            <person name="Gogendeau D."/>
            <person name="Katinka M."/>
            <person name="Keller A.-M."/>
            <person name="Kissmehl R."/>
            <person name="Klotz C."/>
            <person name="Koll F."/>
            <person name="Le Moue A."/>
            <person name="Lepere C."/>
            <person name="Malinsky S."/>
            <person name="Nowacki M."/>
            <person name="Nowak J.K."/>
            <person name="Plattner H."/>
            <person name="Poulain J."/>
            <person name="Ruiz F."/>
            <person name="Serrano V."/>
            <person name="Zagulski M."/>
            <person name="Dessen P."/>
            <person name="Betermier M."/>
            <person name="Weissenbach J."/>
            <person name="Scarpelli C."/>
            <person name="Schachter V."/>
            <person name="Sperling L."/>
            <person name="Meyer E."/>
            <person name="Cohen J."/>
            <person name="Wincker P."/>
        </authorList>
    </citation>
    <scope>NUCLEOTIDE SEQUENCE [LARGE SCALE GENOMIC DNA]</scope>
    <source>
        <strain evidence="1 2">Stock d4-2</strain>
    </source>
</reference>
<evidence type="ECO:0000313" key="2">
    <source>
        <dbReference type="Proteomes" id="UP000000600"/>
    </source>
</evidence>
<dbReference type="EMBL" id="CT868010">
    <property type="protein sequence ID" value="CAK60975.1"/>
    <property type="molecule type" value="Genomic_DNA"/>
</dbReference>
<protein>
    <submittedName>
        <fullName evidence="1">Uncharacterized protein</fullName>
    </submittedName>
</protein>
<dbReference type="OrthoDB" id="316626at2759"/>
<dbReference type="HOGENOM" id="CLU_2927542_0_0_1"/>